<dbReference type="EMBL" id="JABZRD010000052">
    <property type="protein sequence ID" value="MBF1283183.1"/>
    <property type="molecule type" value="Genomic_DNA"/>
</dbReference>
<reference evidence="4" key="1">
    <citation type="submission" date="2020-04" db="EMBL/GenBank/DDBJ databases">
        <title>Deep metagenomics examines the oral microbiome during advanced dental caries in children, revealing novel taxa and co-occurrences with host molecules.</title>
        <authorList>
            <person name="Baker J.L."/>
            <person name="Morton J.T."/>
            <person name="Dinis M."/>
            <person name="Alvarez R."/>
            <person name="Tran N.C."/>
            <person name="Knight R."/>
            <person name="Edlund A."/>
        </authorList>
    </citation>
    <scope>NUCLEOTIDE SEQUENCE</scope>
    <source>
        <strain evidence="4">JCVI_24_bin.2</strain>
    </source>
</reference>
<keyword evidence="3" id="KW-0472">Membrane</keyword>
<name>A0A930DQT9_9FIRM</name>
<proteinExistence type="predicted"/>
<protein>
    <submittedName>
        <fullName evidence="4">Leucine-rich repeat domain-containing protein</fullName>
    </submittedName>
</protein>
<gene>
    <name evidence="4" type="ORF">HXM93_01425</name>
</gene>
<comment type="caution">
    <text evidence="4">The sequence shown here is derived from an EMBL/GenBank/DDBJ whole genome shotgun (WGS) entry which is preliminary data.</text>
</comment>
<keyword evidence="3" id="KW-0812">Transmembrane</keyword>
<dbReference type="PANTHER" id="PTHR46652">
    <property type="entry name" value="LEUCINE-RICH REPEAT AND IQ DOMAIN-CONTAINING PROTEIN 1-RELATED"/>
    <property type="match status" value="1"/>
</dbReference>
<dbReference type="Proteomes" id="UP000709351">
    <property type="component" value="Unassembled WGS sequence"/>
</dbReference>
<organism evidence="4 5">
    <name type="scientific">Oribacterium parvum</name>
    <dbReference type="NCBI Taxonomy" id="1501329"/>
    <lineage>
        <taxon>Bacteria</taxon>
        <taxon>Bacillati</taxon>
        <taxon>Bacillota</taxon>
        <taxon>Clostridia</taxon>
        <taxon>Lachnospirales</taxon>
        <taxon>Lachnospiraceae</taxon>
        <taxon>Oribacterium</taxon>
    </lineage>
</organism>
<dbReference type="Pfam" id="PF13855">
    <property type="entry name" value="LRR_8"/>
    <property type="match status" value="1"/>
</dbReference>
<evidence type="ECO:0000313" key="5">
    <source>
        <dbReference type="Proteomes" id="UP000709351"/>
    </source>
</evidence>
<evidence type="ECO:0000256" key="3">
    <source>
        <dbReference type="SAM" id="Phobius"/>
    </source>
</evidence>
<feature type="transmembrane region" description="Helical" evidence="3">
    <location>
        <begin position="68"/>
        <end position="89"/>
    </location>
</feature>
<evidence type="ECO:0000256" key="2">
    <source>
        <dbReference type="ARBA" id="ARBA00022737"/>
    </source>
</evidence>
<dbReference type="InterPro" id="IPR032675">
    <property type="entry name" value="LRR_dom_sf"/>
</dbReference>
<keyword evidence="3" id="KW-1133">Transmembrane helix</keyword>
<sequence length="676" mass="74819">MTLTKMECPNCHGTLHIPEGMKEGFVTCEYCKTKVYIEPSKPNITQNIHIDNVNLGQQRSTPPARQELNAVQTVALVGILLFITLMLFVSNTFRAPQKSVTLTTTKFRTVPEDETVKSFVEAAFGKSLKDITREDYNSLTFLSIHKVNKAGSDQTEKWQFDYAKSMNEDGTAKDPETLYFPITDTIDEADMQVFTGLVKLSLGYQVHFDYSANSDANTLKSLTNLRYFSGEYEDFRTLAKLFANPEQILGLYNITLDDDATGDSYSGENAEGEDSDAPFKAFSSLEELTLHIDDDYTKGLLFLRNFPKLKTLALELNADKSPMDLSPLSSLSSLNSLDLLGTGDSSVENVAVLSGMPQLERLSLRNLKDVKDLNFVQNMPKLKSLSLVDLSILNLDGLSGHLSLNSLSIDCSSLENVNALSTLSSLQTLSFGYHTYQLPDLHGLSALENVNCYSLDRDSIAHMPSIKTLTIHNYSIEYSADFLQGMNALTDLTIVGNGIIGAVQPDLGPVLRTLPALTHLEFQDLPFDKYTDYTQTFTNNGAKELIFSPNKSHSSSDYPVLPVSLSHMEDDNTVESLTLTNATLKNLDDESDDFSTNAKAFLSHYKALKSLNISDNKLQSLDCLDGLSTLEEVDFSNNYISDISVLRNLPNLKKVKMSGNPIINAELLPDGVEVMK</sequence>
<keyword evidence="1" id="KW-0433">Leucine-rich repeat</keyword>
<keyword evidence="2" id="KW-0677">Repeat</keyword>
<dbReference type="PANTHER" id="PTHR46652:SF3">
    <property type="entry name" value="LEUCINE-RICH REPEAT-CONTAINING PROTEIN 9"/>
    <property type="match status" value="1"/>
</dbReference>
<dbReference type="InterPro" id="IPR001611">
    <property type="entry name" value="Leu-rich_rpt"/>
</dbReference>
<evidence type="ECO:0000313" key="4">
    <source>
        <dbReference type="EMBL" id="MBF1283183.1"/>
    </source>
</evidence>
<dbReference type="Gene3D" id="3.80.10.10">
    <property type="entry name" value="Ribonuclease Inhibitor"/>
    <property type="match status" value="2"/>
</dbReference>
<evidence type="ECO:0000256" key="1">
    <source>
        <dbReference type="ARBA" id="ARBA00022614"/>
    </source>
</evidence>
<dbReference type="AlphaFoldDB" id="A0A930DQT9"/>
<dbReference type="SUPFAM" id="SSF52058">
    <property type="entry name" value="L domain-like"/>
    <property type="match status" value="1"/>
</dbReference>
<dbReference type="PROSITE" id="PS51450">
    <property type="entry name" value="LRR"/>
    <property type="match status" value="2"/>
</dbReference>
<accession>A0A930DQT9</accession>
<dbReference type="InterPro" id="IPR050836">
    <property type="entry name" value="SDS22/Internalin_LRR"/>
</dbReference>